<dbReference type="GO" id="GO:0016757">
    <property type="term" value="F:glycosyltransferase activity"/>
    <property type="evidence" value="ECO:0007669"/>
    <property type="project" value="InterPro"/>
</dbReference>
<name>A0A1G7H6R3_9FLAO</name>
<gene>
    <name evidence="2" type="ORF">SAMN04487992_105313</name>
</gene>
<sequence length="390" mass="44092">MKILRVIPSMHPKQGGPCQGIRNSIPELEKLGIHNEVVCLDDTVSDYGIEDSFKIHAIGQSNTPWKYQKNLIPWLLNNFQRFDIVMIHGLWTYHSHATIQAIEKYRKTTTISPKVYVMPHGMLDPYFQKAKERKLKALRNEVYWKLFENKVINKADGVLFTCEEELLLARTTFPNYKPQREINVGYGIQAPPAYTDSMKAVLKDKVPLWNEKPFLIFLSRIHSKKGVDLLIKAYLKLEEELENLPQLIIAGPGLEEAYGKELLKLASSSSNILFPGMLSGDSKWGAFYESEAFVLPSHQENFGIAVVEALACSKPVLISDKVNIWREITSEAGGLVENDTEADTYKLLKTWLKLSSSEKIKMSENAQKVYATKFTIAQGAKSLIAGLNSN</sequence>
<evidence type="ECO:0000313" key="2">
    <source>
        <dbReference type="EMBL" id="SDE96130.1"/>
    </source>
</evidence>
<reference evidence="3" key="1">
    <citation type="submission" date="2016-10" db="EMBL/GenBank/DDBJ databases">
        <authorList>
            <person name="Varghese N."/>
            <person name="Submissions S."/>
        </authorList>
    </citation>
    <scope>NUCLEOTIDE SEQUENCE [LARGE SCALE GENOMIC DNA]</scope>
    <source>
        <strain evidence="3">DSM 24729</strain>
    </source>
</reference>
<evidence type="ECO:0000259" key="1">
    <source>
        <dbReference type="Pfam" id="PF00534"/>
    </source>
</evidence>
<dbReference type="Gene3D" id="3.40.50.2000">
    <property type="entry name" value="Glycogen Phosphorylase B"/>
    <property type="match status" value="2"/>
</dbReference>
<dbReference type="PANTHER" id="PTHR45947:SF3">
    <property type="entry name" value="SULFOQUINOVOSYL TRANSFERASE SQD2"/>
    <property type="match status" value="1"/>
</dbReference>
<protein>
    <submittedName>
        <fullName evidence="2">Glycosyltransferase involved in cell wall bisynthesis</fullName>
    </submittedName>
</protein>
<dbReference type="InterPro" id="IPR050194">
    <property type="entry name" value="Glycosyltransferase_grp1"/>
</dbReference>
<dbReference type="Proteomes" id="UP000182114">
    <property type="component" value="Unassembled WGS sequence"/>
</dbReference>
<dbReference type="AlphaFoldDB" id="A0A1G7H6R3"/>
<dbReference type="SUPFAM" id="SSF53756">
    <property type="entry name" value="UDP-Glycosyltransferase/glycogen phosphorylase"/>
    <property type="match status" value="1"/>
</dbReference>
<dbReference type="EMBL" id="FNBD01000005">
    <property type="protein sequence ID" value="SDE96130.1"/>
    <property type="molecule type" value="Genomic_DNA"/>
</dbReference>
<keyword evidence="3" id="KW-1185">Reference proteome</keyword>
<dbReference type="Pfam" id="PF00534">
    <property type="entry name" value="Glycos_transf_1"/>
    <property type="match status" value="1"/>
</dbReference>
<feature type="domain" description="Glycosyl transferase family 1" evidence="1">
    <location>
        <begin position="205"/>
        <end position="368"/>
    </location>
</feature>
<dbReference type="PANTHER" id="PTHR45947">
    <property type="entry name" value="SULFOQUINOVOSYL TRANSFERASE SQD2"/>
    <property type="match status" value="1"/>
</dbReference>
<accession>A0A1G7H6R3</accession>
<dbReference type="InterPro" id="IPR001296">
    <property type="entry name" value="Glyco_trans_1"/>
</dbReference>
<dbReference type="eggNOG" id="COG0438">
    <property type="taxonomic scope" value="Bacteria"/>
</dbReference>
<evidence type="ECO:0000313" key="3">
    <source>
        <dbReference type="Proteomes" id="UP000182114"/>
    </source>
</evidence>
<proteinExistence type="predicted"/>
<dbReference type="RefSeq" id="WP_024479204.1">
    <property type="nucleotide sequence ID" value="NZ_FNBD01000005.1"/>
</dbReference>
<organism evidence="2 3">
    <name type="scientific">Cellulophaga baltica</name>
    <dbReference type="NCBI Taxonomy" id="76594"/>
    <lineage>
        <taxon>Bacteria</taxon>
        <taxon>Pseudomonadati</taxon>
        <taxon>Bacteroidota</taxon>
        <taxon>Flavobacteriia</taxon>
        <taxon>Flavobacteriales</taxon>
        <taxon>Flavobacteriaceae</taxon>
        <taxon>Cellulophaga</taxon>
    </lineage>
</organism>
<keyword evidence="2" id="KW-0808">Transferase</keyword>